<keyword evidence="2" id="KW-1185">Reference proteome</keyword>
<protein>
    <submittedName>
        <fullName evidence="1">Uncharacterized protein</fullName>
    </submittedName>
</protein>
<evidence type="ECO:0000313" key="2">
    <source>
        <dbReference type="Proteomes" id="UP000009022"/>
    </source>
</evidence>
<dbReference type="RefSeq" id="XP_002109149.1">
    <property type="nucleotide sequence ID" value="XM_002109113.1"/>
</dbReference>
<sequence>MGLNFHSRMLKLLSYFLKSCPEQSNDHDASYQNLQESSSVEDSCSIIKKSPRSKIARNGIDSVDDCLAQERTTENIDLIEDPLARKKVTQDISLTDNCSLQEDIAEISVSLADKQSAQGRATEEVIDLVDDGSRHCISSGEEALNLPHDNSSLLCDKNNHTRENEIGSCEENSTYQSSGSIEGGNGYVESVNREEEKEAPVEKFPVLGSEEKECPVEKLLDMTHTFEENTQDGRINNENTQDNIVINNDNMQHCHINNKDIQDSHPYKENTQQRRASEIRKRQISYYSVIEII</sequence>
<proteinExistence type="predicted"/>
<reference evidence="1 2" key="1">
    <citation type="journal article" date="2008" name="Nature">
        <title>The Trichoplax genome and the nature of placozoans.</title>
        <authorList>
            <person name="Srivastava M."/>
            <person name="Begovic E."/>
            <person name="Chapman J."/>
            <person name="Putnam N.H."/>
            <person name="Hellsten U."/>
            <person name="Kawashima T."/>
            <person name="Kuo A."/>
            <person name="Mitros T."/>
            <person name="Salamov A."/>
            <person name="Carpenter M.L."/>
            <person name="Signorovitch A.Y."/>
            <person name="Moreno M.A."/>
            <person name="Kamm K."/>
            <person name="Grimwood J."/>
            <person name="Schmutz J."/>
            <person name="Shapiro H."/>
            <person name="Grigoriev I.V."/>
            <person name="Buss L.W."/>
            <person name="Schierwater B."/>
            <person name="Dellaporta S.L."/>
            <person name="Rokhsar D.S."/>
        </authorList>
    </citation>
    <scope>NUCLEOTIDE SEQUENCE [LARGE SCALE GENOMIC DNA]</scope>
    <source>
        <strain evidence="1 2">Grell-BS-1999</strain>
    </source>
</reference>
<name>B3RMQ1_TRIAD</name>
<dbReference type="CTD" id="6750364"/>
<evidence type="ECO:0000313" key="1">
    <source>
        <dbReference type="EMBL" id="EDV27315.1"/>
    </source>
</evidence>
<organism evidence="1 2">
    <name type="scientific">Trichoplax adhaerens</name>
    <name type="common">Trichoplax reptans</name>
    <dbReference type="NCBI Taxonomy" id="10228"/>
    <lineage>
        <taxon>Eukaryota</taxon>
        <taxon>Metazoa</taxon>
        <taxon>Placozoa</taxon>
        <taxon>Uniplacotomia</taxon>
        <taxon>Trichoplacea</taxon>
        <taxon>Trichoplacidae</taxon>
        <taxon>Trichoplax</taxon>
    </lineage>
</organism>
<dbReference type="AlphaFoldDB" id="B3RMQ1"/>
<accession>B3RMQ1</accession>
<dbReference type="KEGG" id="tad:TRIADDRAFT_52882"/>
<dbReference type="GeneID" id="6750364"/>
<dbReference type="PhylomeDB" id="B3RMQ1"/>
<dbReference type="EMBL" id="DS985242">
    <property type="protein sequence ID" value="EDV27315.1"/>
    <property type="molecule type" value="Genomic_DNA"/>
</dbReference>
<dbReference type="Proteomes" id="UP000009022">
    <property type="component" value="Unassembled WGS sequence"/>
</dbReference>
<gene>
    <name evidence="1" type="ORF">TRIADDRAFT_52882</name>
</gene>
<dbReference type="HOGENOM" id="CLU_951004_0_0_1"/>
<dbReference type="InParanoid" id="B3RMQ1"/>